<evidence type="ECO:0000259" key="3">
    <source>
        <dbReference type="SMART" id="SM00329"/>
    </source>
</evidence>
<evidence type="ECO:0000313" key="4">
    <source>
        <dbReference type="EMBL" id="KFD50810.1"/>
    </source>
</evidence>
<evidence type="ECO:0000313" key="6">
    <source>
        <dbReference type="Proteomes" id="UP000030764"/>
    </source>
</evidence>
<dbReference type="AlphaFoldDB" id="A0A085N1P3"/>
<dbReference type="Gene3D" id="3.15.20.10">
    <property type="entry name" value="Bactericidal permeability-increasing protein, domain 2"/>
    <property type="match status" value="1"/>
</dbReference>
<dbReference type="InterPro" id="IPR001124">
    <property type="entry name" value="Lipid-bd_serum_glycop_C"/>
</dbReference>
<dbReference type="Proteomes" id="UP000030758">
    <property type="component" value="Unassembled WGS sequence"/>
</dbReference>
<dbReference type="InterPro" id="IPR032942">
    <property type="entry name" value="BPI/LBP/Plunc"/>
</dbReference>
<dbReference type="Proteomes" id="UP000030764">
    <property type="component" value="Unassembled WGS sequence"/>
</dbReference>
<proteinExistence type="inferred from homology"/>
<dbReference type="PANTHER" id="PTHR10504">
    <property type="entry name" value="BACTERICIDAL PERMEABILITY-INCREASING BPI PROTEIN-RELATED"/>
    <property type="match status" value="1"/>
</dbReference>
<dbReference type="InterPro" id="IPR017943">
    <property type="entry name" value="Bactericidal_perm-incr_a/b_dom"/>
</dbReference>
<reference evidence="5 6" key="1">
    <citation type="journal article" date="2014" name="Nat. Genet.">
        <title>Genome and transcriptome of the porcine whipworm Trichuris suis.</title>
        <authorList>
            <person name="Jex A.R."/>
            <person name="Nejsum P."/>
            <person name="Schwarz E.M."/>
            <person name="Hu L."/>
            <person name="Young N.D."/>
            <person name="Hall R.S."/>
            <person name="Korhonen P.K."/>
            <person name="Liao S."/>
            <person name="Thamsborg S."/>
            <person name="Xia J."/>
            <person name="Xu P."/>
            <person name="Wang S."/>
            <person name="Scheerlinck J.P."/>
            <person name="Hofmann A."/>
            <person name="Sternberg P.W."/>
            <person name="Wang J."/>
            <person name="Gasser R.B."/>
        </authorList>
    </citation>
    <scope>NUCLEOTIDE SEQUENCE [LARGE SCALE GENOMIC DNA]</scope>
    <source>
        <strain evidence="5">DCEP-RM93F</strain>
        <strain evidence="4">DCEP-RM93M</strain>
    </source>
</reference>
<dbReference type="Gene3D" id="3.15.10.10">
    <property type="entry name" value="Bactericidal permeability-increasing protein, domain 1"/>
    <property type="match status" value="1"/>
</dbReference>
<name>A0A085N1P3_9BILA</name>
<keyword evidence="6" id="KW-1185">Reference proteome</keyword>
<gene>
    <name evidence="4" type="ORF">M513_08351</name>
    <name evidence="5" type="ORF">M514_08351</name>
</gene>
<protein>
    <recommendedName>
        <fullName evidence="3">Lipid-binding serum glycoprotein C-terminal domain-containing protein</fullName>
    </recommendedName>
</protein>
<sequence length="568" mass="63046">MISNFELIEVKWKKWICTLSFIVALSGVIAARRMTQNEYFESNSVQNTGQRFSSVLHRIPAGILLRITQKGFDEISSALQNSLKLALPQLTLRNLARADVLRVTVNVVELKVVSFDSFDHLRLILQLNTEEQIRVFARIGKLALRVTITTNRRLIRSVTFTVHASDVAFNIGFILSASPDGKLRVAIGSCDFSIGRVRVVTERLEGSRFIWQLVRSLLRSNIRRFVNRKLCKVLRNHVPGEIDTHIRAGGKENLAHGDAYNLSLISSSGNFRHRNGSPMSIFAEKLDKALRQLHINFGLVESPSVHKKGSTVFINIPVNGEIHAGPNSRTRLARHAMNEIGMDTNKMLYIGINEFVVNTLFNSLYLIGALNFTLNSANAPKLADFLQTDCDAVCLGTLLPDVADAPPGETYSLMVAANRAPVVHFSAQGIHINLTAVMSAYADNAASKLSVMKSDIVIAATVNLRVSKHRLHGTVKVHKFLFKPKDELNFSETIVELINEVSGKAIEAELNRIFEAGVPLPTFDLFSMTNGAITHVLNGLWVELDFNFNNAALAKLIRKILSHSNSHD</sequence>
<keyword evidence="2" id="KW-1015">Disulfide bond</keyword>
<evidence type="ECO:0000256" key="2">
    <source>
        <dbReference type="ARBA" id="ARBA00023157"/>
    </source>
</evidence>
<evidence type="ECO:0000256" key="1">
    <source>
        <dbReference type="ARBA" id="ARBA00007292"/>
    </source>
</evidence>
<comment type="similarity">
    <text evidence="1">Belongs to the BPI/LBP/Plunc superfamily. BPI/LBP family.</text>
</comment>
<organism evidence="5">
    <name type="scientific">Trichuris suis</name>
    <name type="common">pig whipworm</name>
    <dbReference type="NCBI Taxonomy" id="68888"/>
    <lineage>
        <taxon>Eukaryota</taxon>
        <taxon>Metazoa</taxon>
        <taxon>Ecdysozoa</taxon>
        <taxon>Nematoda</taxon>
        <taxon>Enoplea</taxon>
        <taxon>Dorylaimia</taxon>
        <taxon>Trichinellida</taxon>
        <taxon>Trichuridae</taxon>
        <taxon>Trichuris</taxon>
    </lineage>
</organism>
<dbReference type="SMART" id="SM00329">
    <property type="entry name" value="BPI2"/>
    <property type="match status" value="1"/>
</dbReference>
<dbReference type="EMBL" id="KL367574">
    <property type="protein sequence ID" value="KFD63389.1"/>
    <property type="molecule type" value="Genomic_DNA"/>
</dbReference>
<dbReference type="SUPFAM" id="SSF55394">
    <property type="entry name" value="Bactericidal permeability-increasing protein, BPI"/>
    <property type="match status" value="2"/>
</dbReference>
<dbReference type="GO" id="GO:0008289">
    <property type="term" value="F:lipid binding"/>
    <property type="evidence" value="ECO:0007669"/>
    <property type="project" value="InterPro"/>
</dbReference>
<dbReference type="GO" id="GO:0005615">
    <property type="term" value="C:extracellular space"/>
    <property type="evidence" value="ECO:0007669"/>
    <property type="project" value="TreeGrafter"/>
</dbReference>
<dbReference type="InterPro" id="IPR017942">
    <property type="entry name" value="Lipid-bd_serum_glycop_N"/>
</dbReference>
<feature type="non-terminal residue" evidence="5">
    <location>
        <position position="568"/>
    </location>
</feature>
<dbReference type="EMBL" id="KL363248">
    <property type="protein sequence ID" value="KFD50810.1"/>
    <property type="molecule type" value="Genomic_DNA"/>
</dbReference>
<accession>A0A085N1P3</accession>
<dbReference type="PANTHER" id="PTHR10504:SF131">
    <property type="entry name" value="BPI2 DOMAIN-CONTAINING PROTEIN"/>
    <property type="match status" value="1"/>
</dbReference>
<dbReference type="Pfam" id="PF02886">
    <property type="entry name" value="LBP_BPI_CETP_C"/>
    <property type="match status" value="1"/>
</dbReference>
<evidence type="ECO:0000313" key="5">
    <source>
        <dbReference type="EMBL" id="KFD63389.1"/>
    </source>
</evidence>
<dbReference type="Pfam" id="PF01273">
    <property type="entry name" value="LBP_BPI_CETP"/>
    <property type="match status" value="1"/>
</dbReference>
<feature type="domain" description="Lipid-binding serum glycoprotein C-terminal" evidence="3">
    <location>
        <begin position="342"/>
        <end position="544"/>
    </location>
</feature>